<dbReference type="Gene3D" id="3.60.21.10">
    <property type="match status" value="1"/>
</dbReference>
<evidence type="ECO:0000313" key="6">
    <source>
        <dbReference type="RefSeq" id="XP_040966916.1"/>
    </source>
</evidence>
<reference evidence="2" key="1">
    <citation type="journal article" date="2020" name="Nat. Genet.">
        <title>Genomic diversifications of five Gossypium allopolyploid species and their impact on cotton improvement.</title>
        <authorList>
            <person name="Chen Z.J."/>
            <person name="Sreedasyam A."/>
            <person name="Ando A."/>
            <person name="Song Q."/>
            <person name="De Santiago L.M."/>
            <person name="Hulse-Kemp A.M."/>
            <person name="Ding M."/>
            <person name="Ye W."/>
            <person name="Kirkbride R.C."/>
            <person name="Jenkins J."/>
            <person name="Plott C."/>
            <person name="Lovell J."/>
            <person name="Lin Y.M."/>
            <person name="Vaughn R."/>
            <person name="Liu B."/>
            <person name="Simpson S."/>
            <person name="Scheffler B.E."/>
            <person name="Wen L."/>
            <person name="Saski C.A."/>
            <person name="Grover C.E."/>
            <person name="Hu G."/>
            <person name="Conover J.L."/>
            <person name="Carlson J.W."/>
            <person name="Shu S."/>
            <person name="Boston L.B."/>
            <person name="Williams M."/>
            <person name="Peterson D.G."/>
            <person name="McGee K."/>
            <person name="Jones D.C."/>
            <person name="Wendel J.F."/>
            <person name="Stelly D.M."/>
            <person name="Grimwood J."/>
            <person name="Schmutz J."/>
        </authorList>
    </citation>
    <scope>NUCLEOTIDE SEQUENCE [LARGE SCALE GENOMIC DNA]</scope>
    <source>
        <strain evidence="2">cv. TM-1</strain>
    </source>
</reference>
<name>A0ABM3BIM4_GOSHI</name>
<sequence>MGASTDLALDLDEQISQLIQCKPLSKQQVRALCDKAKEILMEESNVQDWTGLNFQEIMDEVEKIRITVHTLAFCSGVLDSLAVELKASKDFSKLYAGIAILWLHPSLNQTSVIYCFFFFLIFFL</sequence>
<evidence type="ECO:0000313" key="2">
    <source>
        <dbReference type="Proteomes" id="UP000818029"/>
    </source>
</evidence>
<dbReference type="RefSeq" id="XP_040966915.1">
    <property type="nucleotide sequence ID" value="XM_041110981.1"/>
</dbReference>
<gene>
    <name evidence="3 4 5 6" type="primary">LOC107948581</name>
</gene>
<organism evidence="2 3">
    <name type="scientific">Gossypium hirsutum</name>
    <name type="common">Upland cotton</name>
    <name type="synonym">Gossypium mexicanum</name>
    <dbReference type="NCBI Taxonomy" id="3635"/>
    <lineage>
        <taxon>Eukaryota</taxon>
        <taxon>Viridiplantae</taxon>
        <taxon>Streptophyta</taxon>
        <taxon>Embryophyta</taxon>
        <taxon>Tracheophyta</taxon>
        <taxon>Spermatophyta</taxon>
        <taxon>Magnoliopsida</taxon>
        <taxon>eudicotyledons</taxon>
        <taxon>Gunneridae</taxon>
        <taxon>Pentapetalae</taxon>
        <taxon>rosids</taxon>
        <taxon>malvids</taxon>
        <taxon>Malvales</taxon>
        <taxon>Malvaceae</taxon>
        <taxon>Malvoideae</taxon>
        <taxon>Gossypium</taxon>
    </lineage>
</organism>
<keyword evidence="2" id="KW-1185">Reference proteome</keyword>
<dbReference type="RefSeq" id="XP_040966913.1">
    <property type="nucleotide sequence ID" value="XM_041110979.1"/>
</dbReference>
<dbReference type="InterPro" id="IPR029052">
    <property type="entry name" value="Metallo-depent_PP-like"/>
</dbReference>
<protein>
    <submittedName>
        <fullName evidence="3 4">Uncharacterized protein</fullName>
    </submittedName>
</protein>
<feature type="transmembrane region" description="Helical" evidence="1">
    <location>
        <begin position="94"/>
        <end position="123"/>
    </location>
</feature>
<reference evidence="3 4" key="2">
    <citation type="submission" date="2025-05" db="UniProtKB">
        <authorList>
            <consortium name="RefSeq"/>
        </authorList>
    </citation>
    <scope>IDENTIFICATION</scope>
</reference>
<keyword evidence="1" id="KW-1133">Transmembrane helix</keyword>
<dbReference type="RefSeq" id="XP_040966914.1">
    <property type="nucleotide sequence ID" value="XM_041110980.1"/>
</dbReference>
<keyword evidence="1" id="KW-0812">Transmembrane</keyword>
<evidence type="ECO:0000313" key="4">
    <source>
        <dbReference type="RefSeq" id="XP_040966914.1"/>
    </source>
</evidence>
<proteinExistence type="predicted"/>
<dbReference type="GeneID" id="107948581"/>
<dbReference type="RefSeq" id="XP_040966916.1">
    <property type="nucleotide sequence ID" value="XM_041110982.1"/>
</dbReference>
<evidence type="ECO:0000313" key="3">
    <source>
        <dbReference type="RefSeq" id="XP_040966913.1"/>
    </source>
</evidence>
<accession>A0ABM3BIM4</accession>
<evidence type="ECO:0000256" key="1">
    <source>
        <dbReference type="SAM" id="Phobius"/>
    </source>
</evidence>
<keyword evidence="1" id="KW-0472">Membrane</keyword>
<dbReference type="Proteomes" id="UP000818029">
    <property type="component" value="Chromosome A04"/>
</dbReference>
<evidence type="ECO:0000313" key="5">
    <source>
        <dbReference type="RefSeq" id="XP_040966915.1"/>
    </source>
</evidence>